<evidence type="ECO:0000313" key="1">
    <source>
        <dbReference type="EMBL" id="RDU36393.1"/>
    </source>
</evidence>
<dbReference type="OrthoDB" id="2455195at2"/>
<dbReference type="Pfam" id="PF11122">
    <property type="entry name" value="Spore-coat_CotD"/>
    <property type="match status" value="1"/>
</dbReference>
<name>A0A3D8GPH8_9BACI</name>
<gene>
    <name evidence="1" type="ORF">DRW41_12715</name>
</gene>
<keyword evidence="1" id="KW-0946">Virion</keyword>
<accession>A0A3D8GPH8</accession>
<keyword evidence="2" id="KW-1185">Reference proteome</keyword>
<dbReference type="EMBL" id="QNQT01000005">
    <property type="protein sequence ID" value="RDU36393.1"/>
    <property type="molecule type" value="Genomic_DNA"/>
</dbReference>
<dbReference type="RefSeq" id="WP_115452387.1">
    <property type="nucleotide sequence ID" value="NZ_QNQT01000005.1"/>
</dbReference>
<dbReference type="Proteomes" id="UP000257144">
    <property type="component" value="Unassembled WGS sequence"/>
</dbReference>
<keyword evidence="1" id="KW-0167">Capsid protein</keyword>
<proteinExistence type="predicted"/>
<dbReference type="AlphaFoldDB" id="A0A3D8GPH8"/>
<sequence>MYGKPGNPNPFIPAAPMHVNHVYSTIVIPHIHPVHGVTLNHQRIIHEHYFPHQFSTVQMPPVHSFRQARREGPWNSF</sequence>
<protein>
    <submittedName>
        <fullName evidence="1">Spore coat protein</fullName>
    </submittedName>
</protein>
<organism evidence="1 2">
    <name type="scientific">Neobacillus piezotolerans</name>
    <dbReference type="NCBI Taxonomy" id="2259171"/>
    <lineage>
        <taxon>Bacteria</taxon>
        <taxon>Bacillati</taxon>
        <taxon>Bacillota</taxon>
        <taxon>Bacilli</taxon>
        <taxon>Bacillales</taxon>
        <taxon>Bacillaceae</taxon>
        <taxon>Neobacillus</taxon>
    </lineage>
</organism>
<evidence type="ECO:0000313" key="2">
    <source>
        <dbReference type="Proteomes" id="UP000257144"/>
    </source>
</evidence>
<reference evidence="1 2" key="1">
    <citation type="submission" date="2018-07" db="EMBL/GenBank/DDBJ databases">
        <title>Bacillus sp. YLB-04 draft genome sequence.</title>
        <authorList>
            <person name="Yu L."/>
            <person name="Tang X."/>
        </authorList>
    </citation>
    <scope>NUCLEOTIDE SEQUENCE [LARGE SCALE GENOMIC DNA]</scope>
    <source>
        <strain evidence="1 2">YLB-04</strain>
    </source>
</reference>
<comment type="caution">
    <text evidence="1">The sequence shown here is derived from an EMBL/GenBank/DDBJ whole genome shotgun (WGS) entry which is preliminary data.</text>
</comment>
<dbReference type="InterPro" id="IPR020108">
    <property type="entry name" value="Spore_coat_CotD"/>
</dbReference>